<comment type="caution">
    <text evidence="6">The sequence shown here is derived from an EMBL/GenBank/DDBJ whole genome shotgun (WGS) entry which is preliminary data.</text>
</comment>
<gene>
    <name evidence="6" type="ORF">ACHAW5_006071</name>
</gene>
<name>A0ABD3P3E0_9STRA</name>
<evidence type="ECO:0000256" key="3">
    <source>
        <dbReference type="ARBA" id="ARBA00023002"/>
    </source>
</evidence>
<feature type="compositionally biased region" description="Low complexity" evidence="4">
    <location>
        <begin position="34"/>
        <end position="43"/>
    </location>
</feature>
<dbReference type="InterPro" id="IPR000195">
    <property type="entry name" value="Rab-GAP-TBC_dom"/>
</dbReference>
<feature type="region of interest" description="Disordered" evidence="4">
    <location>
        <begin position="209"/>
        <end position="233"/>
    </location>
</feature>
<reference evidence="6 7" key="1">
    <citation type="submission" date="2024-10" db="EMBL/GenBank/DDBJ databases">
        <title>Updated reference genomes for cyclostephanoid diatoms.</title>
        <authorList>
            <person name="Roberts W.R."/>
            <person name="Alverson A.J."/>
        </authorList>
    </citation>
    <scope>NUCLEOTIDE SEQUENCE [LARGE SCALE GENOMIC DNA]</scope>
    <source>
        <strain evidence="6 7">AJA276-08</strain>
    </source>
</reference>
<dbReference type="Proteomes" id="UP001530315">
    <property type="component" value="Unassembled WGS sequence"/>
</dbReference>
<dbReference type="AlphaFoldDB" id="A0ABD3P3E0"/>
<feature type="compositionally biased region" description="Polar residues" evidence="4">
    <location>
        <begin position="209"/>
        <end position="224"/>
    </location>
</feature>
<evidence type="ECO:0000259" key="5">
    <source>
        <dbReference type="PROSITE" id="PS50086"/>
    </source>
</evidence>
<evidence type="ECO:0000313" key="7">
    <source>
        <dbReference type="Proteomes" id="UP001530315"/>
    </source>
</evidence>
<sequence length="806" mass="89048">MPSTAPPPASAAAAKKPSKMKGLFASSSQKKNGPSAPVVVPSSGPELDDSLDLSFAERFIVRGEGASIDHTEKGEEFMTDYQRRPSTASSMTKSSGGQGGGSGGAGIKMDRYGFLIDDSKPVEKINLVQLRSDAKKWQSILDKTASSKKSNSVDIAYSTTPSKMKYYTRRGLPDAMRQKAWTSLTGVDLIIKAHPGKYEELVNRANAGRQMSHNNESVDGSTLGSKAGTGTKGSVLETIDRDLHRTFPKHYLFLSGNEDKDDGHGSAETESLGDVENIFDELELDDEVNTKGSTGGKSQSQKSLLVGMEQGQGQGQGSLRRVLRAYSMYDTDVGYCQGMNFIAAMFLTFLSEEESFWLLVVVMNEEPYKLRDMFGKDMAGSHEVLYIAEKLLAQFLPKLARQMEEEMIHVSMFVTPWLLTVYTSTFPFDLVVRVWDSFLVEGWKVVYRVMLSLLTHASKDIAELSFEQILNYFRDFPSTVDGQTIMANSFRIPLKSKHIQNHVTQWRRQGGHKEQTDEGIVSTFKYKNSGGAKNSGGGTKDGMVSTLKRKNSGGAKSSGGASVSSNTSNSLSEPFKLSMRKAEPREIEIENLSEKLLPVLGSSKFAVMLHNVLSPEECLELIGRAETEGVEEDAIISNDHDCTRYLLDDDELAEVWYERIINALKDTPLETKLKNAPWIQKNSGMIPHAVGLNEHFRLLKYKQGQFFQTHTDTPFVDVGEMSCVSVQVYLNQNFKGGCTTFRSEGRYLDVKPRTGSILLFEHDILHEGQAVIQGKKYILRTDVMYSTNSSSNTGGVVSGTTPTEQL</sequence>
<dbReference type="PROSITE" id="PS50086">
    <property type="entry name" value="TBC_RABGAP"/>
    <property type="match status" value="1"/>
</dbReference>
<feature type="domain" description="Rab-GAP TBC" evidence="5">
    <location>
        <begin position="171"/>
        <end position="442"/>
    </location>
</feature>
<dbReference type="PANTHER" id="PTHR47219">
    <property type="entry name" value="RAB GTPASE-ACTIVATING PROTEIN 1-LIKE"/>
    <property type="match status" value="1"/>
</dbReference>
<feature type="region of interest" description="Disordered" evidence="4">
    <location>
        <begin position="1"/>
        <end position="47"/>
    </location>
</feature>
<dbReference type="SMART" id="SM00164">
    <property type="entry name" value="TBC"/>
    <property type="match status" value="1"/>
</dbReference>
<feature type="compositionally biased region" description="Low complexity" evidence="4">
    <location>
        <begin position="552"/>
        <end position="572"/>
    </location>
</feature>
<feature type="region of interest" description="Disordered" evidence="4">
    <location>
        <begin position="531"/>
        <end position="580"/>
    </location>
</feature>
<evidence type="ECO:0000256" key="1">
    <source>
        <dbReference type="ARBA" id="ARBA00001961"/>
    </source>
</evidence>
<dbReference type="InterPro" id="IPR044862">
    <property type="entry name" value="Pro_4_hyd_alph_FE2OG_OXY"/>
</dbReference>
<dbReference type="InterPro" id="IPR006620">
    <property type="entry name" value="Pro_4_hyd_alph"/>
</dbReference>
<dbReference type="Gene3D" id="2.60.120.620">
    <property type="entry name" value="q2cbj1_9rhob like domain"/>
    <property type="match status" value="1"/>
</dbReference>
<evidence type="ECO:0000313" key="6">
    <source>
        <dbReference type="EMBL" id="KAL3781981.1"/>
    </source>
</evidence>
<proteinExistence type="predicted"/>
<dbReference type="SUPFAM" id="SSF47923">
    <property type="entry name" value="Ypt/Rab-GAP domain of gyp1p"/>
    <property type="match status" value="2"/>
</dbReference>
<accession>A0ABD3P3E0</accession>
<organism evidence="6 7">
    <name type="scientific">Stephanodiscus triporus</name>
    <dbReference type="NCBI Taxonomy" id="2934178"/>
    <lineage>
        <taxon>Eukaryota</taxon>
        <taxon>Sar</taxon>
        <taxon>Stramenopiles</taxon>
        <taxon>Ochrophyta</taxon>
        <taxon>Bacillariophyta</taxon>
        <taxon>Coscinodiscophyceae</taxon>
        <taxon>Thalassiosirophycidae</taxon>
        <taxon>Stephanodiscales</taxon>
        <taxon>Stephanodiscaceae</taxon>
        <taxon>Stephanodiscus</taxon>
    </lineage>
</organism>
<dbReference type="PANTHER" id="PTHR47219:SF9">
    <property type="entry name" value="GTPASE ACTIVATING PROTEIN AND CENTROSOME-ASSOCIATED, ISOFORM B"/>
    <property type="match status" value="1"/>
</dbReference>
<evidence type="ECO:0000256" key="4">
    <source>
        <dbReference type="SAM" id="MobiDB-lite"/>
    </source>
</evidence>
<dbReference type="Gene3D" id="1.10.8.270">
    <property type="entry name" value="putative rabgap domain of human tbc1 domain family member 14 like domains"/>
    <property type="match status" value="1"/>
</dbReference>
<dbReference type="EMBL" id="JALLAZ020001040">
    <property type="protein sequence ID" value="KAL3781981.1"/>
    <property type="molecule type" value="Genomic_DNA"/>
</dbReference>
<keyword evidence="7" id="KW-1185">Reference proteome</keyword>
<dbReference type="Pfam" id="PF13640">
    <property type="entry name" value="2OG-FeII_Oxy_3"/>
    <property type="match status" value="1"/>
</dbReference>
<feature type="region of interest" description="Disordered" evidence="4">
    <location>
        <begin position="80"/>
        <end position="105"/>
    </location>
</feature>
<dbReference type="Pfam" id="PF00566">
    <property type="entry name" value="RabGAP-TBC"/>
    <property type="match status" value="1"/>
</dbReference>
<dbReference type="InterPro" id="IPR035969">
    <property type="entry name" value="Rab-GAP_TBC_sf"/>
</dbReference>
<protein>
    <recommendedName>
        <fullName evidence="5">Rab-GAP TBC domain-containing protein</fullName>
    </recommendedName>
</protein>
<dbReference type="Gene3D" id="1.10.472.80">
    <property type="entry name" value="Ypt/Rab-GAP domain of gyp1p, domain 3"/>
    <property type="match status" value="1"/>
</dbReference>
<comment type="cofactor">
    <cofactor evidence="1">
        <name>L-ascorbate</name>
        <dbReference type="ChEBI" id="CHEBI:38290"/>
    </cofactor>
</comment>
<dbReference type="GO" id="GO:0051213">
    <property type="term" value="F:dioxygenase activity"/>
    <property type="evidence" value="ECO:0007669"/>
    <property type="project" value="UniProtKB-KW"/>
</dbReference>
<feature type="compositionally biased region" description="Gly residues" evidence="4">
    <location>
        <begin position="96"/>
        <end position="105"/>
    </location>
</feature>
<keyword evidence="3" id="KW-0560">Oxidoreductase</keyword>
<dbReference type="SMART" id="SM00702">
    <property type="entry name" value="P4Hc"/>
    <property type="match status" value="1"/>
</dbReference>
<dbReference type="InterPro" id="IPR050302">
    <property type="entry name" value="Rab_GAP_TBC_domain"/>
</dbReference>
<keyword evidence="2" id="KW-0223">Dioxygenase</keyword>
<evidence type="ECO:0000256" key="2">
    <source>
        <dbReference type="ARBA" id="ARBA00022964"/>
    </source>
</evidence>